<comment type="caution">
    <text evidence="2">The sequence shown here is derived from an EMBL/GenBank/DDBJ whole genome shotgun (WGS) entry which is preliminary data.</text>
</comment>
<name>A0A246FPF5_9BACT</name>
<feature type="signal peptide" evidence="1">
    <location>
        <begin position="1"/>
        <end position="23"/>
    </location>
</feature>
<evidence type="ECO:0000313" key="3">
    <source>
        <dbReference type="Proteomes" id="UP000197277"/>
    </source>
</evidence>
<dbReference type="AlphaFoldDB" id="A0A246FPF5"/>
<protein>
    <submittedName>
        <fullName evidence="2">Uncharacterized protein</fullName>
    </submittedName>
</protein>
<keyword evidence="1" id="KW-0732">Signal</keyword>
<feature type="chain" id="PRO_5012557745" evidence="1">
    <location>
        <begin position="24"/>
        <end position="101"/>
    </location>
</feature>
<dbReference type="OrthoDB" id="885783at2"/>
<evidence type="ECO:0000313" key="2">
    <source>
        <dbReference type="EMBL" id="OWP64617.1"/>
    </source>
</evidence>
<gene>
    <name evidence="2" type="ORF">CDA63_02335</name>
</gene>
<proteinExistence type="predicted"/>
<accession>A0A246FPF5</accession>
<organism evidence="2 3">
    <name type="scientific">Hymenobacter amundsenii</name>
    <dbReference type="NCBI Taxonomy" id="2006685"/>
    <lineage>
        <taxon>Bacteria</taxon>
        <taxon>Pseudomonadati</taxon>
        <taxon>Bacteroidota</taxon>
        <taxon>Cytophagia</taxon>
        <taxon>Cytophagales</taxon>
        <taxon>Hymenobacteraceae</taxon>
        <taxon>Hymenobacter</taxon>
    </lineage>
</organism>
<reference evidence="2 3" key="1">
    <citation type="submission" date="2017-06" db="EMBL/GenBank/DDBJ databases">
        <title>Hymenobacter amundsenii sp. nov. isolated from regoliths in Antarctica.</title>
        <authorList>
            <person name="Sedlacek I."/>
            <person name="Kralova S."/>
            <person name="Pantucek R."/>
            <person name="Svec P."/>
            <person name="Holochova P."/>
            <person name="Stankova E."/>
            <person name="Vrbovska V."/>
            <person name="Busse H.-J."/>
        </authorList>
    </citation>
    <scope>NUCLEOTIDE SEQUENCE [LARGE SCALE GENOMIC DNA]</scope>
    <source>
        <strain evidence="2 3">CCM 8682</strain>
    </source>
</reference>
<dbReference type="EMBL" id="NIRR01000002">
    <property type="protein sequence ID" value="OWP64617.1"/>
    <property type="molecule type" value="Genomic_DNA"/>
</dbReference>
<evidence type="ECO:0000256" key="1">
    <source>
        <dbReference type="SAM" id="SignalP"/>
    </source>
</evidence>
<dbReference type="RefSeq" id="WP_088462839.1">
    <property type="nucleotide sequence ID" value="NZ_NIRR01000002.1"/>
</dbReference>
<dbReference type="Proteomes" id="UP000197277">
    <property type="component" value="Unassembled WGS sequence"/>
</dbReference>
<sequence length="101" mass="11365">MFKTLLLLILAFVMMLEPDAVLARGHSAAAANTEAAGLNLFRRSPKRGRPNYVAYHGNSRHKAKKLGTIRRWKLHRKAIKKRRARGVPSVRVGAPTRVLKK</sequence>
<keyword evidence="3" id="KW-1185">Reference proteome</keyword>